<accession>A0A7I9YXP7</accession>
<gene>
    <name evidence="1" type="ORF">MBOU_55520</name>
</gene>
<reference evidence="1 2" key="1">
    <citation type="journal article" date="2019" name="Emerg. Microbes Infect.">
        <title>Comprehensive subspecies identification of 175 nontuberculous mycobacteria species based on 7547 genomic profiles.</title>
        <authorList>
            <person name="Matsumoto Y."/>
            <person name="Kinjo T."/>
            <person name="Motooka D."/>
            <person name="Nabeya D."/>
            <person name="Jung N."/>
            <person name="Uechi K."/>
            <person name="Horii T."/>
            <person name="Iida T."/>
            <person name="Fujita J."/>
            <person name="Nakamura S."/>
        </authorList>
    </citation>
    <scope>NUCLEOTIDE SEQUENCE [LARGE SCALE GENOMIC DNA]</scope>
    <source>
        <strain evidence="1 2">JCM 30725</strain>
    </source>
</reference>
<organism evidence="1 2">
    <name type="scientific">Mycobacterium bourgelatii</name>
    <dbReference type="NCBI Taxonomy" id="1273442"/>
    <lineage>
        <taxon>Bacteria</taxon>
        <taxon>Bacillati</taxon>
        <taxon>Actinomycetota</taxon>
        <taxon>Actinomycetes</taxon>
        <taxon>Mycobacteriales</taxon>
        <taxon>Mycobacteriaceae</taxon>
        <taxon>Mycobacterium</taxon>
    </lineage>
</organism>
<name>A0A7I9YXP7_MYCBU</name>
<evidence type="ECO:0000313" key="2">
    <source>
        <dbReference type="Proteomes" id="UP000465360"/>
    </source>
</evidence>
<dbReference type="AlphaFoldDB" id="A0A7I9YXP7"/>
<comment type="caution">
    <text evidence="1">The sequence shown here is derived from an EMBL/GenBank/DDBJ whole genome shotgun (WGS) entry which is preliminary data.</text>
</comment>
<dbReference type="EMBL" id="BLKZ01000002">
    <property type="protein sequence ID" value="GFG93510.1"/>
    <property type="molecule type" value="Genomic_DNA"/>
</dbReference>
<dbReference type="RefSeq" id="WP_163719247.1">
    <property type="nucleotide sequence ID" value="NZ_BLKZ01000002.1"/>
</dbReference>
<evidence type="ECO:0000313" key="1">
    <source>
        <dbReference type="EMBL" id="GFG93510.1"/>
    </source>
</evidence>
<protein>
    <submittedName>
        <fullName evidence="1">Uncharacterized protein</fullName>
    </submittedName>
</protein>
<keyword evidence="2" id="KW-1185">Reference proteome</keyword>
<sequence>MASWLTGARSLAVEIICTSVAFAPLAGADPAPGQFVNVKAPSPPMRCQLSSDDSDGGDPKVVCQTAGFPQAPMDPMPYPGWVGDPAVLHQNQAIITESGEFTWRTANLGLAPAGQPDTALAIGQTQHLQGWTVVATSDGTTFTNDATGHGMVIDSAYNVRPF</sequence>
<dbReference type="Proteomes" id="UP000465360">
    <property type="component" value="Unassembled WGS sequence"/>
</dbReference>
<proteinExistence type="predicted"/>